<accession>E6U285</accession>
<dbReference type="OrthoDB" id="9790530at2"/>
<dbReference type="KEGG" id="bco:Bcell_2203"/>
<dbReference type="PANTHER" id="PTHR38462:SF1">
    <property type="entry name" value="YPRB RIBONUCLEASE H-LIKE DOMAIN-CONTAINING PROTEIN"/>
    <property type="match status" value="1"/>
</dbReference>
<dbReference type="InterPro" id="IPR011990">
    <property type="entry name" value="TPR-like_helical_dom_sf"/>
</dbReference>
<dbReference type="InterPro" id="IPR036397">
    <property type="entry name" value="RNaseH_sf"/>
</dbReference>
<dbReference type="RefSeq" id="WP_013488798.1">
    <property type="nucleotide sequence ID" value="NC_014829.1"/>
</dbReference>
<dbReference type="GO" id="GO:0003676">
    <property type="term" value="F:nucleic acid binding"/>
    <property type="evidence" value="ECO:0007669"/>
    <property type="project" value="InterPro"/>
</dbReference>
<dbReference type="Pfam" id="PF13181">
    <property type="entry name" value="TPR_8"/>
    <property type="match status" value="2"/>
</dbReference>
<dbReference type="InterPro" id="IPR038720">
    <property type="entry name" value="YprB_RNase_H-like_dom"/>
</dbReference>
<feature type="compositionally biased region" description="Basic residues" evidence="1">
    <location>
        <begin position="1"/>
        <end position="12"/>
    </location>
</feature>
<dbReference type="SUPFAM" id="SSF48452">
    <property type="entry name" value="TPR-like"/>
    <property type="match status" value="1"/>
</dbReference>
<dbReference type="InterPro" id="IPR012337">
    <property type="entry name" value="RNaseH-like_sf"/>
</dbReference>
<evidence type="ECO:0000259" key="2">
    <source>
        <dbReference type="Pfam" id="PF13482"/>
    </source>
</evidence>
<evidence type="ECO:0000313" key="3">
    <source>
        <dbReference type="EMBL" id="ADU30463.1"/>
    </source>
</evidence>
<proteinExistence type="predicted"/>
<name>E6U285_EVAC2</name>
<dbReference type="STRING" id="649639.Bcell_2203"/>
<evidence type="ECO:0000313" key="4">
    <source>
        <dbReference type="Proteomes" id="UP000001401"/>
    </source>
</evidence>
<organism evidence="3 4">
    <name type="scientific">Evansella cellulosilytica (strain ATCC 21833 / DSM 2522 / FERM P-1141 / JCM 9156 / N-4)</name>
    <name type="common">Bacillus cellulosilyticus</name>
    <dbReference type="NCBI Taxonomy" id="649639"/>
    <lineage>
        <taxon>Bacteria</taxon>
        <taxon>Bacillati</taxon>
        <taxon>Bacillota</taxon>
        <taxon>Bacilli</taxon>
        <taxon>Bacillales</taxon>
        <taxon>Bacillaceae</taxon>
        <taxon>Evansella</taxon>
    </lineage>
</organism>
<feature type="compositionally biased region" description="Polar residues" evidence="1">
    <location>
        <begin position="21"/>
        <end position="32"/>
    </location>
</feature>
<dbReference type="Gene3D" id="1.25.40.10">
    <property type="entry name" value="Tetratricopeptide repeat domain"/>
    <property type="match status" value="1"/>
</dbReference>
<dbReference type="SUPFAM" id="SSF53098">
    <property type="entry name" value="Ribonuclease H-like"/>
    <property type="match status" value="1"/>
</dbReference>
<dbReference type="InterPro" id="IPR019734">
    <property type="entry name" value="TPR_rpt"/>
</dbReference>
<keyword evidence="4" id="KW-1185">Reference proteome</keyword>
<reference evidence="3 4" key="1">
    <citation type="submission" date="2010-12" db="EMBL/GenBank/DDBJ databases">
        <title>Complete sequence of Bacillus cellulosilyticus DSM 2522.</title>
        <authorList>
            <consortium name="US DOE Joint Genome Institute"/>
            <person name="Lucas S."/>
            <person name="Copeland A."/>
            <person name="Lapidus A."/>
            <person name="Cheng J.-F."/>
            <person name="Bruce D."/>
            <person name="Goodwin L."/>
            <person name="Pitluck S."/>
            <person name="Chertkov O."/>
            <person name="Detter J.C."/>
            <person name="Han C."/>
            <person name="Tapia R."/>
            <person name="Land M."/>
            <person name="Hauser L."/>
            <person name="Jeffries C."/>
            <person name="Kyrpides N."/>
            <person name="Ivanova N."/>
            <person name="Mikhailova N."/>
            <person name="Brumm P."/>
            <person name="Mead D."/>
            <person name="Woyke T."/>
        </authorList>
    </citation>
    <scope>NUCLEOTIDE SEQUENCE [LARGE SCALE GENOMIC DNA]</scope>
    <source>
        <strain evidence="4">ATCC 21833 / DSM 2522 / FERM P-1141 / JCM 9156 / N-4</strain>
    </source>
</reference>
<feature type="domain" description="YprB ribonuclease H-like" evidence="2">
    <location>
        <begin position="106"/>
        <end position="275"/>
    </location>
</feature>
<dbReference type="EMBL" id="CP002394">
    <property type="protein sequence ID" value="ADU30463.1"/>
    <property type="molecule type" value="Genomic_DNA"/>
</dbReference>
<dbReference type="PANTHER" id="PTHR38462">
    <property type="entry name" value="EXONUCLEASE-LIKE PROTEIN"/>
    <property type="match status" value="1"/>
</dbReference>
<evidence type="ECO:0000256" key="1">
    <source>
        <dbReference type="SAM" id="MobiDB-lite"/>
    </source>
</evidence>
<protein>
    <submittedName>
        <fullName evidence="3">Tetratricopeptide TPR_1 repeat-containing protein</fullName>
    </submittedName>
</protein>
<gene>
    <name evidence="3" type="ordered locus">Bcell_2203</name>
</gene>
<dbReference type="Proteomes" id="UP000001401">
    <property type="component" value="Chromosome"/>
</dbReference>
<dbReference type="eggNOG" id="COG3359">
    <property type="taxonomic scope" value="Bacteria"/>
</dbReference>
<dbReference type="Gene3D" id="3.30.420.10">
    <property type="entry name" value="Ribonuclease H-like superfamily/Ribonuclease H"/>
    <property type="match status" value="1"/>
</dbReference>
<dbReference type="AlphaFoldDB" id="E6U285"/>
<dbReference type="HOGENOM" id="CLU_035904_2_0_9"/>
<dbReference type="Pfam" id="PF13482">
    <property type="entry name" value="RNase_H_2"/>
    <property type="match status" value="1"/>
</dbReference>
<dbReference type="SMART" id="SM00028">
    <property type="entry name" value="TPR"/>
    <property type="match status" value="2"/>
</dbReference>
<feature type="region of interest" description="Disordered" evidence="1">
    <location>
        <begin position="1"/>
        <end position="32"/>
    </location>
</feature>
<sequence length="420" mass="49135">MNLKSKLNRLKGHMQLEKESQSQTSSIKQVETPNTKINQLQEKWSKHGFNPFHFEEQTSYQKKVLYRWEKNESLSYYEVEEIHRMWNEATYDHPLSCKSVPLENMLFFDTETTGLSTGAGNSIFLIGYARVLKEGIEVTQHLLPDPASEVAFMLGFLKDFEEDDILVSYNGKAFDWPQVKSRHAFVRDRVPKLPKFGHIDLLHAARRLWKHDLPSCRLSIVEANKLGVVRRNDTPGSMAPLLYFDYVHDKNPDHLTGIIKHHDQDVRSLVHLYVAICNRLFLKQDQPIRPKEHVQIGLWFEQQNWEEKAIAHYNKAIELRGNGTEDALYNLALLLKKRRQYAKAKEYLKQSLSISSSPKIESFIELAKIAEHQEKDLHLAMTYVMRVKEQLKQITRPSPREKRTIIDVEKRLLRLKRKLG</sequence>